<proteinExistence type="predicted"/>
<dbReference type="AlphaFoldDB" id="A0A8W8K8N4"/>
<evidence type="ECO:0000313" key="3">
    <source>
        <dbReference type="Proteomes" id="UP000005408"/>
    </source>
</evidence>
<feature type="region of interest" description="Disordered" evidence="1">
    <location>
        <begin position="73"/>
        <end position="92"/>
    </location>
</feature>
<keyword evidence="3" id="KW-1185">Reference proteome</keyword>
<protein>
    <submittedName>
        <fullName evidence="2">Uncharacterized protein</fullName>
    </submittedName>
</protein>
<accession>A0A8W8K8N4</accession>
<dbReference type="EnsemblMetazoa" id="G22138.10">
    <property type="protein sequence ID" value="G22138.10:cds"/>
    <property type="gene ID" value="G22138"/>
</dbReference>
<evidence type="ECO:0000313" key="2">
    <source>
        <dbReference type="EnsemblMetazoa" id="G22138.10:cds"/>
    </source>
</evidence>
<sequence length="119" mass="12899">VLVTDGGTVSTLDVCLSTLQSLGPISITDSAYCDSVLCLVGQGVQFDDVSLMELEDVLEQKLLERWNSCGSAEKDVESAPENAGANTDSRENLENVASRQNMAFFPICIVFVCTRNYLN</sequence>
<evidence type="ECO:0000256" key="1">
    <source>
        <dbReference type="SAM" id="MobiDB-lite"/>
    </source>
</evidence>
<dbReference type="Proteomes" id="UP000005408">
    <property type="component" value="Unassembled WGS sequence"/>
</dbReference>
<reference evidence="2" key="1">
    <citation type="submission" date="2022-08" db="UniProtKB">
        <authorList>
            <consortium name="EnsemblMetazoa"/>
        </authorList>
    </citation>
    <scope>IDENTIFICATION</scope>
    <source>
        <strain evidence="2">05x7-T-G4-1.051#20</strain>
    </source>
</reference>
<organism evidence="2 3">
    <name type="scientific">Magallana gigas</name>
    <name type="common">Pacific oyster</name>
    <name type="synonym">Crassostrea gigas</name>
    <dbReference type="NCBI Taxonomy" id="29159"/>
    <lineage>
        <taxon>Eukaryota</taxon>
        <taxon>Metazoa</taxon>
        <taxon>Spiralia</taxon>
        <taxon>Lophotrochozoa</taxon>
        <taxon>Mollusca</taxon>
        <taxon>Bivalvia</taxon>
        <taxon>Autobranchia</taxon>
        <taxon>Pteriomorphia</taxon>
        <taxon>Ostreida</taxon>
        <taxon>Ostreoidea</taxon>
        <taxon>Ostreidae</taxon>
        <taxon>Magallana</taxon>
    </lineage>
</organism>
<name>A0A8W8K8N4_MAGGI</name>